<dbReference type="Pfam" id="PF00691">
    <property type="entry name" value="OmpA"/>
    <property type="match status" value="1"/>
</dbReference>
<keyword evidence="5" id="KW-0175">Coiled coil</keyword>
<keyword evidence="3" id="KW-0998">Cell outer membrane</keyword>
<dbReference type="PANTHER" id="PTHR30329:SF21">
    <property type="entry name" value="LIPOPROTEIN YIAD-RELATED"/>
    <property type="match status" value="1"/>
</dbReference>
<keyword evidence="9" id="KW-1185">Reference proteome</keyword>
<evidence type="ECO:0000256" key="6">
    <source>
        <dbReference type="SAM" id="SignalP"/>
    </source>
</evidence>
<dbReference type="PANTHER" id="PTHR30329">
    <property type="entry name" value="STATOR ELEMENT OF FLAGELLAR MOTOR COMPLEX"/>
    <property type="match status" value="1"/>
</dbReference>
<comment type="subcellular location">
    <subcellularLocation>
        <location evidence="1">Cell outer membrane</location>
    </subcellularLocation>
</comment>
<accession>A0A2Z2NKL2</accession>
<dbReference type="EMBL" id="CP018632">
    <property type="protein sequence ID" value="ASJ71055.1"/>
    <property type="molecule type" value="Genomic_DNA"/>
</dbReference>
<dbReference type="KEGG" id="gai:IMCC3135_04710"/>
<dbReference type="CDD" id="cd07185">
    <property type="entry name" value="OmpA_C-like"/>
    <property type="match status" value="1"/>
</dbReference>
<dbReference type="InterPro" id="IPR025511">
    <property type="entry name" value="DUF4398"/>
</dbReference>
<evidence type="ECO:0000256" key="1">
    <source>
        <dbReference type="ARBA" id="ARBA00004442"/>
    </source>
</evidence>
<dbReference type="Proteomes" id="UP000250079">
    <property type="component" value="Chromosome"/>
</dbReference>
<dbReference type="Gene3D" id="3.30.1330.60">
    <property type="entry name" value="OmpA-like domain"/>
    <property type="match status" value="1"/>
</dbReference>
<dbReference type="PROSITE" id="PS51123">
    <property type="entry name" value="OMPA_2"/>
    <property type="match status" value="1"/>
</dbReference>
<dbReference type="InterPro" id="IPR006664">
    <property type="entry name" value="OMP_bac"/>
</dbReference>
<reference evidence="8 9" key="1">
    <citation type="submission" date="2016-12" db="EMBL/GenBank/DDBJ databases">
        <authorList>
            <person name="Song W.-J."/>
            <person name="Kurnit D.M."/>
        </authorList>
    </citation>
    <scope>NUCLEOTIDE SEQUENCE [LARGE SCALE GENOMIC DNA]</scope>
    <source>
        <strain evidence="8 9">IMCC3135</strain>
    </source>
</reference>
<evidence type="ECO:0000256" key="2">
    <source>
        <dbReference type="ARBA" id="ARBA00023136"/>
    </source>
</evidence>
<dbReference type="SUPFAM" id="SSF103088">
    <property type="entry name" value="OmpA-like"/>
    <property type="match status" value="1"/>
</dbReference>
<gene>
    <name evidence="8" type="primary">yiaD_1</name>
    <name evidence="8" type="ORF">IMCC3135_04710</name>
</gene>
<dbReference type="GO" id="GO:0009279">
    <property type="term" value="C:cell outer membrane"/>
    <property type="evidence" value="ECO:0007669"/>
    <property type="project" value="UniProtKB-SubCell"/>
</dbReference>
<dbReference type="AlphaFoldDB" id="A0A2Z2NKL2"/>
<organism evidence="8 9">
    <name type="scientific">Granulosicoccus antarcticus IMCC3135</name>
    <dbReference type="NCBI Taxonomy" id="1192854"/>
    <lineage>
        <taxon>Bacteria</taxon>
        <taxon>Pseudomonadati</taxon>
        <taxon>Pseudomonadota</taxon>
        <taxon>Gammaproteobacteria</taxon>
        <taxon>Chromatiales</taxon>
        <taxon>Granulosicoccaceae</taxon>
        <taxon>Granulosicoccus</taxon>
    </lineage>
</organism>
<dbReference type="InterPro" id="IPR036737">
    <property type="entry name" value="OmpA-like_sf"/>
</dbReference>
<dbReference type="Pfam" id="PF14346">
    <property type="entry name" value="DUF4398"/>
    <property type="match status" value="1"/>
</dbReference>
<evidence type="ECO:0000256" key="3">
    <source>
        <dbReference type="ARBA" id="ARBA00023237"/>
    </source>
</evidence>
<dbReference type="PROSITE" id="PS51257">
    <property type="entry name" value="PROKAR_LIPOPROTEIN"/>
    <property type="match status" value="1"/>
</dbReference>
<feature type="chain" id="PRO_5016439724" evidence="6">
    <location>
        <begin position="24"/>
        <end position="272"/>
    </location>
</feature>
<feature type="domain" description="OmpA-like" evidence="7">
    <location>
        <begin position="147"/>
        <end position="264"/>
    </location>
</feature>
<evidence type="ECO:0000259" key="7">
    <source>
        <dbReference type="PROSITE" id="PS51123"/>
    </source>
</evidence>
<keyword evidence="2 4" id="KW-0472">Membrane</keyword>
<dbReference type="PRINTS" id="PR01021">
    <property type="entry name" value="OMPADOMAIN"/>
</dbReference>
<evidence type="ECO:0000256" key="5">
    <source>
        <dbReference type="SAM" id="Coils"/>
    </source>
</evidence>
<name>A0A2Z2NKL2_9GAMM</name>
<feature type="coiled-coil region" evidence="5">
    <location>
        <begin position="118"/>
        <end position="145"/>
    </location>
</feature>
<evidence type="ECO:0000256" key="4">
    <source>
        <dbReference type="PROSITE-ProRule" id="PRU00473"/>
    </source>
</evidence>
<dbReference type="InterPro" id="IPR050330">
    <property type="entry name" value="Bact_OuterMem_StrucFunc"/>
</dbReference>
<keyword evidence="8" id="KW-0449">Lipoprotein</keyword>
<evidence type="ECO:0000313" key="9">
    <source>
        <dbReference type="Proteomes" id="UP000250079"/>
    </source>
</evidence>
<dbReference type="RefSeq" id="WP_169727408.1">
    <property type="nucleotide sequence ID" value="NZ_CP018632.1"/>
</dbReference>
<keyword evidence="6" id="KW-0732">Signal</keyword>
<sequence length="272" mass="30415">MKKIPFRPLVTAALVSMAMTACSSAPKQNDSLNQARAAYEKASQDVTLVRHAPEELDKARDALDVAERRWKQDEKPADVEHFSYLASQRVRIAEQIAKSNEMDRELSDMALERRSVTLDLREAELSKVKLEAKALQDQMKNLKAEKTERGMVLTLGDVLFEVNEATMAPGAGRNIAKIASFMRSYPERVAVIEGHTDSMGDDEYNLSLSRDRAFSIRRALINEGISPSRITTQGFGEALPVASNTNSAGRQKNRRVEIIFPDMPTQVSEFEE</sequence>
<feature type="signal peptide" evidence="6">
    <location>
        <begin position="1"/>
        <end position="23"/>
    </location>
</feature>
<evidence type="ECO:0000313" key="8">
    <source>
        <dbReference type="EMBL" id="ASJ71055.1"/>
    </source>
</evidence>
<protein>
    <submittedName>
        <fullName evidence="8">Putative lipoprotein YiaD</fullName>
    </submittedName>
</protein>
<dbReference type="InterPro" id="IPR006665">
    <property type="entry name" value="OmpA-like"/>
</dbReference>
<proteinExistence type="predicted"/>